<dbReference type="InterPro" id="IPR042095">
    <property type="entry name" value="SUMF_sf"/>
</dbReference>
<keyword evidence="4" id="KW-1185">Reference proteome</keyword>
<protein>
    <submittedName>
        <fullName evidence="3">Formylglycine-generating enzyme family protein</fullName>
    </submittedName>
</protein>
<dbReference type="SUPFAM" id="SSF56436">
    <property type="entry name" value="C-type lectin-like"/>
    <property type="match status" value="1"/>
</dbReference>
<sequence length="318" mass="34914">MLKLGVAALAPLVFPMLFGAMAPRRPDAPLRPERWWRGLDARAAAPATGVQALRTPPAERIRLPGGTFVMGSLWFDLTRALQMCRKEIWGAECDSVQLQRTFRAEFQAHQVTLSPFEIDRTEVSVGAYARCVSAGACAPAGFPPGDARFDRAELPVTFVRWEDANIYCEWAGGRLPTEAEWEFAARGTNGRRFPWGSFYNAHVCNHGAFGPDETDATDGYVGLAPVDALPDGRTPEGVFNMAGNAAEWVSDLFEDDENGFGYSAMPQTNPKGSKNGTYHVVRGGSYQHGAAWMRATYRTYSFAGRGPHIGFRCAKDPR</sequence>
<proteinExistence type="predicted"/>
<dbReference type="Proteomes" id="UP001370348">
    <property type="component" value="Chromosome"/>
</dbReference>
<organism evidence="3 4">
    <name type="scientific">Pendulispora albinea</name>
    <dbReference type="NCBI Taxonomy" id="2741071"/>
    <lineage>
        <taxon>Bacteria</taxon>
        <taxon>Pseudomonadati</taxon>
        <taxon>Myxococcota</taxon>
        <taxon>Myxococcia</taxon>
        <taxon>Myxococcales</taxon>
        <taxon>Sorangiineae</taxon>
        <taxon>Pendulisporaceae</taxon>
        <taxon>Pendulispora</taxon>
    </lineage>
</organism>
<reference evidence="3 4" key="1">
    <citation type="submission" date="2021-12" db="EMBL/GenBank/DDBJ databases">
        <title>Discovery of the Pendulisporaceae a myxobacterial family with distinct sporulation behavior and unique specialized metabolism.</title>
        <authorList>
            <person name="Garcia R."/>
            <person name="Popoff A."/>
            <person name="Bader C.D."/>
            <person name="Loehr J."/>
            <person name="Walesch S."/>
            <person name="Walt C."/>
            <person name="Boldt J."/>
            <person name="Bunk B."/>
            <person name="Haeckl F.J.F.P.J."/>
            <person name="Gunesch A.P."/>
            <person name="Birkelbach J."/>
            <person name="Nuebel U."/>
            <person name="Pietschmann T."/>
            <person name="Bach T."/>
            <person name="Mueller R."/>
        </authorList>
    </citation>
    <scope>NUCLEOTIDE SEQUENCE [LARGE SCALE GENOMIC DNA]</scope>
    <source>
        <strain evidence="3 4">MSr11954</strain>
    </source>
</reference>
<evidence type="ECO:0000313" key="3">
    <source>
        <dbReference type="EMBL" id="WXB11566.1"/>
    </source>
</evidence>
<feature type="signal peptide" evidence="1">
    <location>
        <begin position="1"/>
        <end position="22"/>
    </location>
</feature>
<dbReference type="Pfam" id="PF03781">
    <property type="entry name" value="FGE-sulfatase"/>
    <property type="match status" value="1"/>
</dbReference>
<evidence type="ECO:0000313" key="4">
    <source>
        <dbReference type="Proteomes" id="UP001370348"/>
    </source>
</evidence>
<feature type="chain" id="PRO_5047039325" evidence="1">
    <location>
        <begin position="23"/>
        <end position="318"/>
    </location>
</feature>
<dbReference type="RefSeq" id="WP_394821187.1">
    <property type="nucleotide sequence ID" value="NZ_CP089984.1"/>
</dbReference>
<dbReference type="PANTHER" id="PTHR23150">
    <property type="entry name" value="SULFATASE MODIFYING FACTOR 1, 2"/>
    <property type="match status" value="1"/>
</dbReference>
<name>A0ABZ2LP79_9BACT</name>
<dbReference type="InterPro" id="IPR051043">
    <property type="entry name" value="Sulfatase_Mod_Factor_Kinase"/>
</dbReference>
<accession>A0ABZ2LP79</accession>
<dbReference type="EMBL" id="CP089984">
    <property type="protein sequence ID" value="WXB11566.1"/>
    <property type="molecule type" value="Genomic_DNA"/>
</dbReference>
<dbReference type="Gene3D" id="3.90.1580.10">
    <property type="entry name" value="paralog of FGE (formylglycine-generating enzyme)"/>
    <property type="match status" value="1"/>
</dbReference>
<feature type="domain" description="Sulfatase-modifying factor enzyme-like" evidence="2">
    <location>
        <begin position="59"/>
        <end position="315"/>
    </location>
</feature>
<keyword evidence="1" id="KW-0732">Signal</keyword>
<gene>
    <name evidence="3" type="ORF">LZC94_27355</name>
</gene>
<evidence type="ECO:0000256" key="1">
    <source>
        <dbReference type="SAM" id="SignalP"/>
    </source>
</evidence>
<dbReference type="PANTHER" id="PTHR23150:SF19">
    <property type="entry name" value="FORMYLGLYCINE-GENERATING ENZYME"/>
    <property type="match status" value="1"/>
</dbReference>
<dbReference type="InterPro" id="IPR016187">
    <property type="entry name" value="CTDL_fold"/>
</dbReference>
<evidence type="ECO:0000259" key="2">
    <source>
        <dbReference type="Pfam" id="PF03781"/>
    </source>
</evidence>
<dbReference type="InterPro" id="IPR005532">
    <property type="entry name" value="SUMF_dom"/>
</dbReference>